<dbReference type="RefSeq" id="WP_093089201.1">
    <property type="nucleotide sequence ID" value="NZ_FNBE01000020.1"/>
</dbReference>
<evidence type="ECO:0000313" key="1">
    <source>
        <dbReference type="EMBL" id="SDH20152.1"/>
    </source>
</evidence>
<evidence type="ECO:0000313" key="2">
    <source>
        <dbReference type="Proteomes" id="UP000198967"/>
    </source>
</evidence>
<dbReference type="STRING" id="366584.SAMN05216377_12039"/>
<dbReference type="AlphaFoldDB" id="A0A1G8AGR3"/>
<sequence length="157" mass="17792">MSGTVNNPDDIKEILAVHHSWLDSNNDLVESKMYPNFANPGYLQFNLNGHQYDSVDEKVKLWEGLHQIGFNLSDMKIVEEPKVHAEGDLAYLTTYWSAQVSGDKGTGVLEPDPEPLVFRVTEVYRRDDGKGNPVWKIWHFHASPIASPDTPRFPQDA</sequence>
<gene>
    <name evidence="1" type="ORF">SAMN05216377_12039</name>
</gene>
<name>A0A1G8AGR3_PSEOR</name>
<protein>
    <submittedName>
        <fullName evidence="1">Ketosteroid isomerase homolog</fullName>
    </submittedName>
</protein>
<dbReference type="Proteomes" id="UP000198967">
    <property type="component" value="Unassembled WGS sequence"/>
</dbReference>
<keyword evidence="1" id="KW-0413">Isomerase</keyword>
<dbReference type="Gene3D" id="3.10.450.50">
    <property type="match status" value="1"/>
</dbReference>
<dbReference type="EMBL" id="FNBE01000020">
    <property type="protein sequence ID" value="SDH20152.1"/>
    <property type="molecule type" value="Genomic_DNA"/>
</dbReference>
<dbReference type="OrthoDB" id="3621603at2"/>
<reference evidence="1 2" key="1">
    <citation type="submission" date="2016-10" db="EMBL/GenBank/DDBJ databases">
        <authorList>
            <person name="de Groot N.N."/>
        </authorList>
    </citation>
    <scope>NUCLEOTIDE SEQUENCE [LARGE SCALE GENOMIC DNA]</scope>
    <source>
        <strain evidence="1 2">CGMCC 4.3143</strain>
    </source>
</reference>
<dbReference type="SUPFAM" id="SSF54427">
    <property type="entry name" value="NTF2-like"/>
    <property type="match status" value="1"/>
</dbReference>
<organism evidence="1 2">
    <name type="scientific">Pseudonocardia oroxyli</name>
    <dbReference type="NCBI Taxonomy" id="366584"/>
    <lineage>
        <taxon>Bacteria</taxon>
        <taxon>Bacillati</taxon>
        <taxon>Actinomycetota</taxon>
        <taxon>Actinomycetes</taxon>
        <taxon>Pseudonocardiales</taxon>
        <taxon>Pseudonocardiaceae</taxon>
        <taxon>Pseudonocardia</taxon>
    </lineage>
</organism>
<dbReference type="InterPro" id="IPR032710">
    <property type="entry name" value="NTF2-like_dom_sf"/>
</dbReference>
<accession>A0A1G8AGR3</accession>
<proteinExistence type="predicted"/>
<keyword evidence="2" id="KW-1185">Reference proteome</keyword>
<dbReference type="GO" id="GO:0016853">
    <property type="term" value="F:isomerase activity"/>
    <property type="evidence" value="ECO:0007669"/>
    <property type="project" value="UniProtKB-KW"/>
</dbReference>